<protein>
    <submittedName>
        <fullName evidence="1">Uncharacterized protein</fullName>
    </submittedName>
</protein>
<dbReference type="SUPFAM" id="SSF56399">
    <property type="entry name" value="ADP-ribosylation"/>
    <property type="match status" value="1"/>
</dbReference>
<reference evidence="1 2" key="1">
    <citation type="submission" date="2023-07" db="EMBL/GenBank/DDBJ databases">
        <title>Closed genome sequence of Methanimicrococcus sp. Es2.</title>
        <authorList>
            <person name="Protasov E."/>
            <person name="Platt K."/>
            <person name="Reeh H."/>
            <person name="Poehlein A."/>
            <person name="Daniel R."/>
            <person name="Brune A."/>
        </authorList>
    </citation>
    <scope>NUCLEOTIDE SEQUENCE [LARGE SCALE GENOMIC DNA]</scope>
    <source>
        <strain evidence="1 2">Es2</strain>
    </source>
</reference>
<accession>A0AA96VJ62</accession>
<keyword evidence="2" id="KW-1185">Reference proteome</keyword>
<gene>
    <name evidence="1" type="ORF">MmiEs2_15830</name>
</gene>
<organism evidence="1 2">
    <name type="scientific">Methanimicrococcus stummii</name>
    <dbReference type="NCBI Taxonomy" id="3028294"/>
    <lineage>
        <taxon>Archaea</taxon>
        <taxon>Methanobacteriati</taxon>
        <taxon>Methanobacteriota</taxon>
        <taxon>Stenosarchaea group</taxon>
        <taxon>Methanomicrobia</taxon>
        <taxon>Methanosarcinales</taxon>
        <taxon>Methanosarcinaceae</taxon>
        <taxon>Methanimicrococcus</taxon>
    </lineage>
</organism>
<proteinExistence type="predicted"/>
<sequence>MEEKEFDTSVKPKQIGNIVAEAPGTYNAQKELKSVQCFQTEKPTIPEMVSLGDYQDVHPWNTQKQDWSFKISENWKKKPWCYVINSCCRSQDFYNSMVKEEQDLIDFRIKNLDTLIEKGKIIGNPIVYRGVSEVDWLPENHGEKTEYTEDAFGSFSLEFEKAYQYVNPKNPIIFQLTLKPEMRAF</sequence>
<dbReference type="KEGG" id="mees:MmiEs2_15830"/>
<evidence type="ECO:0000313" key="1">
    <source>
        <dbReference type="EMBL" id="WNY29356.1"/>
    </source>
</evidence>
<dbReference type="PROSITE" id="PS51996">
    <property type="entry name" value="TR_MART"/>
    <property type="match status" value="1"/>
</dbReference>
<dbReference type="Gene3D" id="3.90.176.10">
    <property type="entry name" value="Toxin ADP-ribosyltransferase, Chain A, domain 1"/>
    <property type="match status" value="1"/>
</dbReference>
<dbReference type="GeneID" id="85198051"/>
<dbReference type="AlphaFoldDB" id="A0AA96VJ62"/>
<dbReference type="Proteomes" id="UP001302662">
    <property type="component" value="Chromosome"/>
</dbReference>
<name>A0AA96VJ62_9EURY</name>
<dbReference type="EMBL" id="CP131062">
    <property type="protein sequence ID" value="WNY29356.1"/>
    <property type="molecule type" value="Genomic_DNA"/>
</dbReference>
<dbReference type="RefSeq" id="WP_316559340.1">
    <property type="nucleotide sequence ID" value="NZ_CP131062.1"/>
</dbReference>
<evidence type="ECO:0000313" key="2">
    <source>
        <dbReference type="Proteomes" id="UP001302662"/>
    </source>
</evidence>